<keyword evidence="7 16" id="KW-0472">Membrane</keyword>
<evidence type="ECO:0000256" key="1">
    <source>
        <dbReference type="ARBA" id="ARBA00004163"/>
    </source>
</evidence>
<accession>V3ZXD3</accession>
<feature type="domain" description="V-SNARE coiled-coil homology" evidence="18">
    <location>
        <begin position="126"/>
        <end position="186"/>
    </location>
</feature>
<proteinExistence type="inferred from homology"/>
<keyword evidence="20" id="KW-1185">Reference proteome</keyword>
<dbReference type="Pfam" id="PF13774">
    <property type="entry name" value="Longin"/>
    <property type="match status" value="1"/>
</dbReference>
<dbReference type="EMBL" id="KB202619">
    <property type="protein sequence ID" value="ESO89037.1"/>
    <property type="molecule type" value="Genomic_DNA"/>
</dbReference>
<evidence type="ECO:0000256" key="11">
    <source>
        <dbReference type="ARBA" id="ARBA00037863"/>
    </source>
</evidence>
<dbReference type="RefSeq" id="XP_009060083.1">
    <property type="nucleotide sequence ID" value="XM_009061835.1"/>
</dbReference>
<dbReference type="GO" id="GO:0000149">
    <property type="term" value="F:SNARE binding"/>
    <property type="evidence" value="ECO:0007669"/>
    <property type="project" value="TreeGrafter"/>
</dbReference>
<dbReference type="CDD" id="cd15868">
    <property type="entry name" value="R-SNARE_VAMP8"/>
    <property type="match status" value="1"/>
</dbReference>
<evidence type="ECO:0000256" key="13">
    <source>
        <dbReference type="ARBA" id="ARBA00039269"/>
    </source>
</evidence>
<dbReference type="FunFam" id="1.20.5.110:FF:000004">
    <property type="entry name" value="Vesicle-associated membrane protein 7"/>
    <property type="match status" value="1"/>
</dbReference>
<comment type="subcellular location">
    <subcellularLocation>
        <location evidence="12">Cytoplasmic vesicle</location>
        <location evidence="12">Phagosome membrane</location>
        <topology evidence="12">Single-pass type IV membrane protein</topology>
    </subcellularLocation>
    <subcellularLocation>
        <location evidence="9">Cytoplasmic vesicle</location>
        <location evidence="9">Secretory vesicle membrane</location>
        <topology evidence="9">Single-pass type IV membrane protein</topology>
    </subcellularLocation>
    <subcellularLocation>
        <location evidence="1">Endoplasmic reticulum membrane</location>
        <topology evidence="1">Single-pass type IV membrane protein</topology>
    </subcellularLocation>
    <subcellularLocation>
        <location evidence="8">Golgi apparatus</location>
        <location evidence="8">trans-Golgi network membrane</location>
        <topology evidence="8">Single-pass type IV membrane protein</topology>
    </subcellularLocation>
    <subcellularLocation>
        <location evidence="10">Late endosome membrane</location>
        <topology evidence="10">Single-pass type IV membrane protein</topology>
    </subcellularLocation>
    <subcellularLocation>
        <location evidence="11">Lysosome membrane</location>
        <topology evidence="11">Single-pass type IV membrane protein</topology>
    </subcellularLocation>
</comment>
<dbReference type="AlphaFoldDB" id="V3ZXD3"/>
<dbReference type="STRING" id="225164.V3ZXD3"/>
<dbReference type="InterPro" id="IPR042855">
    <property type="entry name" value="V_SNARE_CC"/>
</dbReference>
<dbReference type="OMA" id="RLNFFMW"/>
<evidence type="ECO:0000256" key="16">
    <source>
        <dbReference type="SAM" id="Phobius"/>
    </source>
</evidence>
<protein>
    <recommendedName>
        <fullName evidence="13">Vesicle-associated membrane protein 7</fullName>
    </recommendedName>
    <alternativeName>
        <fullName evidence="14">Synaptobrevin-like protein 1</fullName>
    </alternativeName>
</protein>
<dbReference type="Gene3D" id="1.20.5.110">
    <property type="match status" value="1"/>
</dbReference>
<keyword evidence="3" id="KW-0813">Transport</keyword>
<dbReference type="CDD" id="cd14824">
    <property type="entry name" value="Longin"/>
    <property type="match status" value="1"/>
</dbReference>
<dbReference type="Proteomes" id="UP000030746">
    <property type="component" value="Unassembled WGS sequence"/>
</dbReference>
<evidence type="ECO:0000256" key="4">
    <source>
        <dbReference type="ARBA" id="ARBA00022692"/>
    </source>
</evidence>
<dbReference type="GO" id="GO:0005484">
    <property type="term" value="F:SNAP receptor activity"/>
    <property type="evidence" value="ECO:0007669"/>
    <property type="project" value="TreeGrafter"/>
</dbReference>
<gene>
    <name evidence="19" type="ORF">LOTGIDRAFT_228972</name>
</gene>
<dbReference type="Pfam" id="PF00957">
    <property type="entry name" value="Synaptobrevin"/>
    <property type="match status" value="1"/>
</dbReference>
<dbReference type="GO" id="GO:0005765">
    <property type="term" value="C:lysosomal membrane"/>
    <property type="evidence" value="ECO:0007669"/>
    <property type="project" value="UniProtKB-SubCell"/>
</dbReference>
<dbReference type="SUPFAM" id="SSF64356">
    <property type="entry name" value="SNARE-like"/>
    <property type="match status" value="1"/>
</dbReference>
<dbReference type="Gene3D" id="3.30.450.50">
    <property type="entry name" value="Longin domain"/>
    <property type="match status" value="1"/>
</dbReference>
<dbReference type="CTD" id="20247854"/>
<evidence type="ECO:0000256" key="2">
    <source>
        <dbReference type="ARBA" id="ARBA00008025"/>
    </source>
</evidence>
<organism evidence="19 20">
    <name type="scientific">Lottia gigantea</name>
    <name type="common">Giant owl limpet</name>
    <dbReference type="NCBI Taxonomy" id="225164"/>
    <lineage>
        <taxon>Eukaryota</taxon>
        <taxon>Metazoa</taxon>
        <taxon>Spiralia</taxon>
        <taxon>Lophotrochozoa</taxon>
        <taxon>Mollusca</taxon>
        <taxon>Gastropoda</taxon>
        <taxon>Patellogastropoda</taxon>
        <taxon>Lottioidea</taxon>
        <taxon>Lottiidae</taxon>
        <taxon>Lottia</taxon>
    </lineage>
</organism>
<dbReference type="GO" id="GO:0006906">
    <property type="term" value="P:vesicle fusion"/>
    <property type="evidence" value="ECO:0007669"/>
    <property type="project" value="TreeGrafter"/>
</dbReference>
<evidence type="ECO:0000256" key="3">
    <source>
        <dbReference type="ARBA" id="ARBA00022448"/>
    </source>
</evidence>
<dbReference type="GO" id="GO:0030658">
    <property type="term" value="C:transport vesicle membrane"/>
    <property type="evidence" value="ECO:0007669"/>
    <property type="project" value="UniProtKB-SubCell"/>
</dbReference>
<dbReference type="GO" id="GO:0005794">
    <property type="term" value="C:Golgi apparatus"/>
    <property type="evidence" value="ECO:0007669"/>
    <property type="project" value="UniProtKB-SubCell"/>
</dbReference>
<comment type="similarity">
    <text evidence="2">Belongs to the synaptobrevin family.</text>
</comment>
<dbReference type="KEGG" id="lgi:LOTGIDRAFT_228972"/>
<dbReference type="InterPro" id="IPR001388">
    <property type="entry name" value="Synaptobrevin-like"/>
</dbReference>
<evidence type="ECO:0000256" key="7">
    <source>
        <dbReference type="ARBA" id="ARBA00023136"/>
    </source>
</evidence>
<evidence type="ECO:0000259" key="18">
    <source>
        <dbReference type="PROSITE" id="PS50892"/>
    </source>
</evidence>
<keyword evidence="15" id="KW-0175">Coiled coil</keyword>
<evidence type="ECO:0000313" key="19">
    <source>
        <dbReference type="EMBL" id="ESO89037.1"/>
    </source>
</evidence>
<evidence type="ECO:0000256" key="14">
    <source>
        <dbReference type="ARBA" id="ARBA00042194"/>
    </source>
</evidence>
<dbReference type="PROSITE" id="PS00417">
    <property type="entry name" value="SYNAPTOBREVIN"/>
    <property type="match status" value="1"/>
</dbReference>
<dbReference type="PRINTS" id="PR00219">
    <property type="entry name" value="SYNAPTOBREVN"/>
</dbReference>
<dbReference type="PANTHER" id="PTHR21136">
    <property type="entry name" value="SNARE PROTEINS"/>
    <property type="match status" value="1"/>
</dbReference>
<sequence length="234" mass="25560">MTIEFSCICKGTTVIASHQSGYGGYQDVVNSMLPNIQSTSNGKTTYASDNHSFHVLVDNGILFICAAEPSFGKLKPFTYLAEVKKRFASSGLVVRASSAGPNELNRDFAHVLSDLMEKSARGQLGQMDVLQNQVDEVKGVMTQNIEKVIDRGERLEDLIDKTDELQAHSQAFQKTSKKISRKYWWKNTKMTIILVGVGLTLLTIVIIVILYSTGVLPPDSGSSSKTTVAPSISP</sequence>
<dbReference type="PROSITE" id="PS50892">
    <property type="entry name" value="V_SNARE"/>
    <property type="match status" value="1"/>
</dbReference>
<evidence type="ECO:0000256" key="5">
    <source>
        <dbReference type="ARBA" id="ARBA00022927"/>
    </source>
</evidence>
<reference evidence="19 20" key="1">
    <citation type="journal article" date="2013" name="Nature">
        <title>Insights into bilaterian evolution from three spiralian genomes.</title>
        <authorList>
            <person name="Simakov O."/>
            <person name="Marletaz F."/>
            <person name="Cho S.J."/>
            <person name="Edsinger-Gonzales E."/>
            <person name="Havlak P."/>
            <person name="Hellsten U."/>
            <person name="Kuo D.H."/>
            <person name="Larsson T."/>
            <person name="Lv J."/>
            <person name="Arendt D."/>
            <person name="Savage R."/>
            <person name="Osoegawa K."/>
            <person name="de Jong P."/>
            <person name="Grimwood J."/>
            <person name="Chapman J.A."/>
            <person name="Shapiro H."/>
            <person name="Aerts A."/>
            <person name="Otillar R.P."/>
            <person name="Terry A.Y."/>
            <person name="Boore J.L."/>
            <person name="Grigoriev I.V."/>
            <person name="Lindberg D.R."/>
            <person name="Seaver E.C."/>
            <person name="Weisblat D.A."/>
            <person name="Putnam N.H."/>
            <person name="Rokhsar D.S."/>
        </authorList>
    </citation>
    <scope>NUCLEOTIDE SEQUENCE [LARGE SCALE GENOMIC DNA]</scope>
</reference>
<dbReference type="SUPFAM" id="SSF58038">
    <property type="entry name" value="SNARE fusion complex"/>
    <property type="match status" value="1"/>
</dbReference>
<feature type="domain" description="Longin" evidence="17">
    <location>
        <begin position="7"/>
        <end position="112"/>
    </location>
</feature>
<evidence type="ECO:0000256" key="9">
    <source>
        <dbReference type="ARBA" id="ARBA00037803"/>
    </source>
</evidence>
<dbReference type="HOGENOM" id="CLU_064620_1_2_1"/>
<dbReference type="PROSITE" id="PS50859">
    <property type="entry name" value="LONGIN"/>
    <property type="match status" value="1"/>
</dbReference>
<evidence type="ECO:0000256" key="6">
    <source>
        <dbReference type="ARBA" id="ARBA00022989"/>
    </source>
</evidence>
<dbReference type="InterPro" id="IPR011012">
    <property type="entry name" value="Longin-like_dom_sf"/>
</dbReference>
<dbReference type="GO" id="GO:0030670">
    <property type="term" value="C:phagocytic vesicle membrane"/>
    <property type="evidence" value="ECO:0007669"/>
    <property type="project" value="UniProtKB-SubCell"/>
</dbReference>
<evidence type="ECO:0000256" key="10">
    <source>
        <dbReference type="ARBA" id="ARBA00037845"/>
    </source>
</evidence>
<evidence type="ECO:0000256" key="12">
    <source>
        <dbReference type="ARBA" id="ARBA00037875"/>
    </source>
</evidence>
<dbReference type="SMART" id="SM01270">
    <property type="entry name" value="Longin"/>
    <property type="match status" value="1"/>
</dbReference>
<dbReference type="GO" id="GO:0015031">
    <property type="term" value="P:protein transport"/>
    <property type="evidence" value="ECO:0007669"/>
    <property type="project" value="UniProtKB-KW"/>
</dbReference>
<dbReference type="InterPro" id="IPR010908">
    <property type="entry name" value="Longin_dom"/>
</dbReference>
<feature type="transmembrane region" description="Helical" evidence="16">
    <location>
        <begin position="190"/>
        <end position="211"/>
    </location>
</feature>
<dbReference type="OrthoDB" id="248747at2759"/>
<dbReference type="GeneID" id="20247854"/>
<keyword evidence="6 16" id="KW-1133">Transmembrane helix</keyword>
<dbReference type="GO" id="GO:0031201">
    <property type="term" value="C:SNARE complex"/>
    <property type="evidence" value="ECO:0007669"/>
    <property type="project" value="TreeGrafter"/>
</dbReference>
<dbReference type="GO" id="GO:0006887">
    <property type="term" value="P:exocytosis"/>
    <property type="evidence" value="ECO:0007669"/>
    <property type="project" value="TreeGrafter"/>
</dbReference>
<name>V3ZXD3_LOTGI</name>
<evidence type="ECO:0000256" key="15">
    <source>
        <dbReference type="PROSITE-ProRule" id="PRU00290"/>
    </source>
</evidence>
<keyword evidence="5" id="KW-0653">Protein transport</keyword>
<dbReference type="PANTHER" id="PTHR21136:SF168">
    <property type="entry name" value="VESICLE-ASSOCIATED MEMBRANE PROTEIN 9"/>
    <property type="match status" value="1"/>
</dbReference>
<evidence type="ECO:0000259" key="17">
    <source>
        <dbReference type="PROSITE" id="PS50859"/>
    </source>
</evidence>
<dbReference type="GO" id="GO:0005789">
    <property type="term" value="C:endoplasmic reticulum membrane"/>
    <property type="evidence" value="ECO:0007669"/>
    <property type="project" value="UniProtKB-SubCell"/>
</dbReference>
<evidence type="ECO:0000313" key="20">
    <source>
        <dbReference type="Proteomes" id="UP000030746"/>
    </source>
</evidence>
<dbReference type="InterPro" id="IPR051097">
    <property type="entry name" value="Synaptobrevin-like_transport"/>
</dbReference>
<evidence type="ECO:0000256" key="8">
    <source>
        <dbReference type="ARBA" id="ARBA00037801"/>
    </source>
</evidence>
<dbReference type="GO" id="GO:0031902">
    <property type="term" value="C:late endosome membrane"/>
    <property type="evidence" value="ECO:0007669"/>
    <property type="project" value="UniProtKB-SubCell"/>
</dbReference>
<keyword evidence="4 16" id="KW-0812">Transmembrane</keyword>